<evidence type="ECO:0000313" key="2">
    <source>
        <dbReference type="EMBL" id="GCD53005.1"/>
    </source>
</evidence>
<keyword evidence="1" id="KW-1133">Transmembrane helix</keyword>
<dbReference type="RefSeq" id="WP_124295755.1">
    <property type="nucleotide sequence ID" value="NZ_BDES01000049.1"/>
</dbReference>
<protein>
    <submittedName>
        <fullName evidence="2">Uncharacterized protein</fullName>
    </submittedName>
</protein>
<gene>
    <name evidence="2" type="ORF">NBRC3188_1702</name>
</gene>
<dbReference type="Proteomes" id="UP000287300">
    <property type="component" value="Unassembled WGS sequence"/>
</dbReference>
<dbReference type="EMBL" id="BDES01000049">
    <property type="protein sequence ID" value="GCD53005.1"/>
    <property type="molecule type" value="Genomic_DNA"/>
</dbReference>
<keyword evidence="1" id="KW-0472">Membrane</keyword>
<evidence type="ECO:0000256" key="1">
    <source>
        <dbReference type="SAM" id="Phobius"/>
    </source>
</evidence>
<dbReference type="AlphaFoldDB" id="A0A401WUM6"/>
<name>A0A401WUM6_ACEPA</name>
<accession>A0A401WUM6</accession>
<sequence length="172" mass="18537">MIQIPKTTKFGKTPQSGLRLWKAAQAIRLAELRLAAQASVLMGAQARATSMIGWVAAALAASAALAFSTPYHIAGAILLVGESITGILAVVAIYPCKWSETGTRPEVFMDSPAQTELACQESLALYYQNAIQRNIERLNTISLLISAGWIMFLATPILACLVQMVIFMQKVP</sequence>
<evidence type="ECO:0000313" key="3">
    <source>
        <dbReference type="Proteomes" id="UP000287300"/>
    </source>
</evidence>
<organism evidence="2 3">
    <name type="scientific">Acetobacter pasteurianus NBRC 3188</name>
    <dbReference type="NCBI Taxonomy" id="1226663"/>
    <lineage>
        <taxon>Bacteria</taxon>
        <taxon>Pseudomonadati</taxon>
        <taxon>Pseudomonadota</taxon>
        <taxon>Alphaproteobacteria</taxon>
        <taxon>Acetobacterales</taxon>
        <taxon>Acetobacteraceae</taxon>
        <taxon>Acetobacter</taxon>
    </lineage>
</organism>
<proteinExistence type="predicted"/>
<keyword evidence="1" id="KW-0812">Transmembrane</keyword>
<feature type="transmembrane region" description="Helical" evidence="1">
    <location>
        <begin position="73"/>
        <end position="94"/>
    </location>
</feature>
<comment type="caution">
    <text evidence="2">The sequence shown here is derived from an EMBL/GenBank/DDBJ whole genome shotgun (WGS) entry which is preliminary data.</text>
</comment>
<feature type="transmembrane region" description="Helical" evidence="1">
    <location>
        <begin position="48"/>
        <end position="67"/>
    </location>
</feature>
<reference evidence="2 3" key="1">
    <citation type="submission" date="2016-06" db="EMBL/GenBank/DDBJ databases">
        <title>Acetobacter pasteurianus NBRC 3188 whole genome sequencing project.</title>
        <authorList>
            <person name="Matsutani M."/>
            <person name="Shiwa Y."/>
            <person name="Okamoto-Kainuma A."/>
            <person name="Ishikawa M."/>
            <person name="Koizumi Y."/>
            <person name="Yoshikawa H."/>
            <person name="Yakushi T."/>
            <person name="Matsushita K."/>
        </authorList>
    </citation>
    <scope>NUCLEOTIDE SEQUENCE [LARGE SCALE GENOMIC DNA]</scope>
    <source>
        <strain evidence="2 3">NBRC 3188</strain>
    </source>
</reference>
<feature type="transmembrane region" description="Helical" evidence="1">
    <location>
        <begin position="141"/>
        <end position="166"/>
    </location>
</feature>